<comment type="caution">
    <text evidence="2">The sequence shown here is derived from an EMBL/GenBank/DDBJ whole genome shotgun (WGS) entry which is preliminary data.</text>
</comment>
<evidence type="ECO:0000256" key="1">
    <source>
        <dbReference type="SAM" id="MobiDB-lite"/>
    </source>
</evidence>
<dbReference type="OrthoDB" id="2252373at2"/>
<name>A0A0R1X672_9LACO</name>
<feature type="compositionally biased region" description="Polar residues" evidence="1">
    <location>
        <begin position="7"/>
        <end position="20"/>
    </location>
</feature>
<dbReference type="PATRIC" id="fig|1122147.4.peg.586"/>
<gene>
    <name evidence="2" type="ORF">FC91_GL000565</name>
</gene>
<evidence type="ECO:0000313" key="3">
    <source>
        <dbReference type="Proteomes" id="UP000050949"/>
    </source>
</evidence>
<accession>A0A0R1X672</accession>
<sequence length="975" mass="105498">MDLPDQTDPTNTSKTANNISSLATGMNKNLVTGDTDTTVTSGIADAKYDFSNYQMQSPLSVYPLRSYTPYNPNVSRDSSGNANGDYFHDQANTNRKVYSAFKVAYRRFAVPQSLADSTTDMETEKAGNNGKAVWVPNLHSYTDANGKTQKEEAYQGHFLQATGVVNVHIMVDTAYGNAMNNIYDGNYGVMVRFKMEKGVNAAAIAKAIVWDRAYFRMAIDVPKMSTDRVTRIYVPMQFDHTVYLDPNHPNVFYLKVKGIPLANDNPTTTSLAGMTVSPNLTRGVLPFGTSRGANPAVVANTRTNANGKVQDNADAVPRIAAGFSATDMQAYLTKVPVAKNIPGLTKDSSGNVENTTVNLALVKNFIQQDLRDFQNNVSTYTGSMAGHNYADAGYPTVSGDPNGNPYASAQSSWAKVQKNADGSWVRTNPLMDPSYQINSVLDSNAVQTEWLWNPNAPSSGAGTSPTKGYSVGYPYTYSLLSALFTMANGNNYSSDLPGRFAQMANQAAVGYIAKDGFAGSCYVNFFIDMDKYNGNLDDHSPAKTLTKGMLMPSAQKNHTYNLSMDIVGSDKLVDPQTKTTATPAVSPHDTPMDRALIRPDYYTEDPSHLNAAGKVLQQYLWAVPAIPPTSQYVSQIRQNVLQTTEQNNTWTVKSESGAIPWNQTPPAESTRGGKGGFWVMGTWQTSLYWNDTLGGQIVGAAKTDNNGFIQTTTVNGKTVPVDGTIGVNTDPDRTDAFAVSMNSWNSYVSPWDWSKALNTDNTQIQATSAVTNPADPNYGSTIPWESVTPLGSPNCTAGDSSALLTKDGSKSYNARSVTLEMAASGLLSSNLPQSSDMTYGAYDSNAITKNTVSTSRFARVVNYYSNFENIGGADTDAYNWGTREGRNTQSLIYTKDVSGIPVDNQPQVVNRVNADVTDSDGNAVTVPTTTSPIPKNLQVHYSAIMGTGRIRVRPPSMSFKTASRRVLTSPIGSIT</sequence>
<dbReference type="EMBL" id="AZFW01000103">
    <property type="protein sequence ID" value="KRM25650.1"/>
    <property type="molecule type" value="Genomic_DNA"/>
</dbReference>
<dbReference type="RefSeq" id="WP_152319350.1">
    <property type="nucleotide sequence ID" value="NZ_AZFW01000103.1"/>
</dbReference>
<evidence type="ECO:0000313" key="2">
    <source>
        <dbReference type="EMBL" id="KRM25650.1"/>
    </source>
</evidence>
<dbReference type="Proteomes" id="UP000050949">
    <property type="component" value="Unassembled WGS sequence"/>
</dbReference>
<proteinExistence type="predicted"/>
<reference evidence="2 3" key="1">
    <citation type="journal article" date="2015" name="Genome Announc.">
        <title>Expanding the biotechnology potential of lactobacilli through comparative genomics of 213 strains and associated genera.</title>
        <authorList>
            <person name="Sun Z."/>
            <person name="Harris H.M."/>
            <person name="McCann A."/>
            <person name="Guo C."/>
            <person name="Argimon S."/>
            <person name="Zhang W."/>
            <person name="Yang X."/>
            <person name="Jeffery I.B."/>
            <person name="Cooney J.C."/>
            <person name="Kagawa T.F."/>
            <person name="Liu W."/>
            <person name="Song Y."/>
            <person name="Salvetti E."/>
            <person name="Wrobel A."/>
            <person name="Rasinkangas P."/>
            <person name="Parkhill J."/>
            <person name="Rea M.C."/>
            <person name="O'Sullivan O."/>
            <person name="Ritari J."/>
            <person name="Douillard F.P."/>
            <person name="Paul Ross R."/>
            <person name="Yang R."/>
            <person name="Briner A.E."/>
            <person name="Felis G.E."/>
            <person name="de Vos W.M."/>
            <person name="Barrangou R."/>
            <person name="Klaenhammer T.R."/>
            <person name="Caufield P.W."/>
            <person name="Cui Y."/>
            <person name="Zhang H."/>
            <person name="O'Toole P.W."/>
        </authorList>
    </citation>
    <scope>NUCLEOTIDE SEQUENCE [LARGE SCALE GENOMIC DNA]</scope>
    <source>
        <strain evidence="2 3">DSM 16991</strain>
    </source>
</reference>
<dbReference type="AlphaFoldDB" id="A0A0R1X672"/>
<protein>
    <submittedName>
        <fullName evidence="2">Uncharacterized protein</fullName>
    </submittedName>
</protein>
<feature type="region of interest" description="Disordered" evidence="1">
    <location>
        <begin position="1"/>
        <end position="20"/>
    </location>
</feature>
<organism evidence="2 3">
    <name type="scientific">Schleiferilactobacillus harbinensis DSM 16991</name>
    <dbReference type="NCBI Taxonomy" id="1122147"/>
    <lineage>
        <taxon>Bacteria</taxon>
        <taxon>Bacillati</taxon>
        <taxon>Bacillota</taxon>
        <taxon>Bacilli</taxon>
        <taxon>Lactobacillales</taxon>
        <taxon>Lactobacillaceae</taxon>
        <taxon>Schleiferilactobacillus</taxon>
    </lineage>
</organism>